<gene>
    <name evidence="5" type="ORF">NH26_20130</name>
</gene>
<dbReference type="Pfam" id="PF18942">
    <property type="entry name" value="DUF5689"/>
    <property type="match status" value="1"/>
</dbReference>
<keyword evidence="2" id="KW-0732">Signal</keyword>
<dbReference type="Pfam" id="PF19886">
    <property type="entry name" value="DUF6359"/>
    <property type="match status" value="1"/>
</dbReference>
<evidence type="ECO:0000259" key="4">
    <source>
        <dbReference type="Pfam" id="PF19886"/>
    </source>
</evidence>
<comment type="caution">
    <text evidence="5">The sequence shown here is derived from an EMBL/GenBank/DDBJ whole genome shotgun (WGS) entry which is preliminary data.</text>
</comment>
<feature type="region of interest" description="Disordered" evidence="1">
    <location>
        <begin position="403"/>
        <end position="430"/>
    </location>
</feature>
<dbReference type="Proteomes" id="UP000179797">
    <property type="component" value="Unassembled WGS sequence"/>
</dbReference>
<organism evidence="5 6">
    <name type="scientific">Flammeovirga pacifica</name>
    <dbReference type="NCBI Taxonomy" id="915059"/>
    <lineage>
        <taxon>Bacteria</taxon>
        <taxon>Pseudomonadati</taxon>
        <taxon>Bacteroidota</taxon>
        <taxon>Cytophagia</taxon>
        <taxon>Cytophagales</taxon>
        <taxon>Flammeovirgaceae</taxon>
        <taxon>Flammeovirga</taxon>
    </lineage>
</organism>
<evidence type="ECO:0000256" key="2">
    <source>
        <dbReference type="SAM" id="SignalP"/>
    </source>
</evidence>
<evidence type="ECO:0000256" key="1">
    <source>
        <dbReference type="SAM" id="MobiDB-lite"/>
    </source>
</evidence>
<name>A0A1S1YSB4_FLAPC</name>
<dbReference type="PROSITE" id="PS51257">
    <property type="entry name" value="PROKAR_LIPOPROTEIN"/>
    <property type="match status" value="1"/>
</dbReference>
<evidence type="ECO:0000313" key="5">
    <source>
        <dbReference type="EMBL" id="OHX63921.1"/>
    </source>
</evidence>
<dbReference type="InterPro" id="IPR043744">
    <property type="entry name" value="DUF5689"/>
</dbReference>
<sequence>MMKTQTFNKFLQLLLIGGLLTSAFFSCTKDNEPDGPGENPENPGDITVNATIEDVINMYESNKESDDDFFQITEEMTFVGTVISSDETGNVYKYITVQDEKGHGIQVKLNASDLYTSFPQGRKVAIKTEDMYIGNYGGLVQLGGLYNDALGSLEEDMISSHVFLVEGEAAMPTPTTLDLDNLPENISALYNTMVTVTGVQFAQEGVTYADQENNATNLDLVNKNNLSIILRTSKYSSFADDVVPSKSGSITAILTAFNSDLQLTLVSTEDVKFNDDRFEIEINLDGEGTLESPYSIADVKKLGTGEGVWVKGYIVGSIDGASIESGFIPGATDKSSFSNLVLADVANITDGTLGIPVQLSSGTDVRDALNLNDNPENAQKEVWIFGNIEDYFRVPGLKETTKFSWDGESEEEVPEPDPDHDGIGEDITSSELTNTSVDFSTFTVNSFTGWSADGGKAFINAYGKGKTEAWMISKEKFTLEGTSLNNPRLVILEELNYFSKFDDVQVLVSSDYDGMGDPTTATWTVLTSENDRSQFGEQTLNYTFTGSQYVAFKYSAENGTSDGSSYWSVSTVKVDEKYEEELPPEVTPGENILLNGDFENWTDDKPDYWTIESETGLETTIVQNGDNALKVTATTGTRKIKNSAAVKPNTSYKLTVWYHVLTSKDNANTSFRMWSSIKNGSGETVDTIQEYFNDETKDQWIQYEHSFETGADAETFLFEVRTYKEGTVIYDNIELKEVI</sequence>
<feature type="signal peptide" evidence="2">
    <location>
        <begin position="1"/>
        <end position="28"/>
    </location>
</feature>
<dbReference type="SUPFAM" id="SSF49785">
    <property type="entry name" value="Galactose-binding domain-like"/>
    <property type="match status" value="1"/>
</dbReference>
<feature type="domain" description="DUF5689" evidence="3">
    <location>
        <begin position="48"/>
        <end position="271"/>
    </location>
</feature>
<evidence type="ECO:0000259" key="3">
    <source>
        <dbReference type="Pfam" id="PF18942"/>
    </source>
</evidence>
<feature type="chain" id="PRO_5010334976" evidence="2">
    <location>
        <begin position="29"/>
        <end position="739"/>
    </location>
</feature>
<reference evidence="5 6" key="1">
    <citation type="journal article" date="2012" name="Int. J. Syst. Evol. Microbiol.">
        <title>Flammeovirga pacifica sp. nov., isolated from deep-sea sediment.</title>
        <authorList>
            <person name="Xu H."/>
            <person name="Fu Y."/>
            <person name="Yang N."/>
            <person name="Ding Z."/>
            <person name="Lai Q."/>
            <person name="Zeng R."/>
        </authorList>
    </citation>
    <scope>NUCLEOTIDE SEQUENCE [LARGE SCALE GENOMIC DNA]</scope>
    <source>
        <strain evidence="6">DSM 24597 / LMG 26175 / WPAGA1</strain>
    </source>
</reference>
<keyword evidence="6" id="KW-1185">Reference proteome</keyword>
<dbReference type="EMBL" id="JRYR02000002">
    <property type="protein sequence ID" value="OHX63921.1"/>
    <property type="molecule type" value="Genomic_DNA"/>
</dbReference>
<evidence type="ECO:0000313" key="6">
    <source>
        <dbReference type="Proteomes" id="UP000179797"/>
    </source>
</evidence>
<proteinExistence type="predicted"/>
<feature type="compositionally biased region" description="Acidic residues" evidence="1">
    <location>
        <begin position="407"/>
        <end position="416"/>
    </location>
</feature>
<dbReference type="InterPro" id="IPR008979">
    <property type="entry name" value="Galactose-bd-like_sf"/>
</dbReference>
<dbReference type="Gene3D" id="2.60.120.260">
    <property type="entry name" value="Galactose-binding domain-like"/>
    <property type="match status" value="1"/>
</dbReference>
<dbReference type="AlphaFoldDB" id="A0A1S1YSB4"/>
<feature type="domain" description="Endonuclease YhcR N-terminal" evidence="4">
    <location>
        <begin position="294"/>
        <end position="406"/>
    </location>
</feature>
<accession>A0A1S1YSB4</accession>
<dbReference type="InterPro" id="IPR045939">
    <property type="entry name" value="YhcR_N"/>
</dbReference>
<protein>
    <submittedName>
        <fullName evidence="5">Uncharacterized protein</fullName>
    </submittedName>
</protein>
<dbReference type="STRING" id="915059.NH26_20130"/>